<dbReference type="InterPro" id="IPR027829">
    <property type="entry name" value="DUF4625"/>
</dbReference>
<dbReference type="Gene3D" id="2.60.40.4140">
    <property type="match status" value="1"/>
</dbReference>
<reference evidence="1 2" key="1">
    <citation type="submission" date="2019-01" db="EMBL/GenBank/DDBJ databases">
        <title>Ancylomarina salipaludis sp. nov., isolated from a salt marsh.</title>
        <authorList>
            <person name="Yoon J.-H."/>
        </authorList>
    </citation>
    <scope>NUCLEOTIDE SEQUENCE [LARGE SCALE GENOMIC DNA]</scope>
    <source>
        <strain evidence="1 2">SHSM-M15</strain>
    </source>
</reference>
<comment type="caution">
    <text evidence="1">The sequence shown here is derived from an EMBL/GenBank/DDBJ whole genome shotgun (WGS) entry which is preliminary data.</text>
</comment>
<proteinExistence type="predicted"/>
<name>A0A4Q1JK27_9BACT</name>
<organism evidence="1 2">
    <name type="scientific">Ancylomarina salipaludis</name>
    <dbReference type="NCBI Taxonomy" id="2501299"/>
    <lineage>
        <taxon>Bacteria</taxon>
        <taxon>Pseudomonadati</taxon>
        <taxon>Bacteroidota</taxon>
        <taxon>Bacteroidia</taxon>
        <taxon>Marinilabiliales</taxon>
        <taxon>Marinifilaceae</taxon>
        <taxon>Ancylomarina</taxon>
    </lineage>
</organism>
<dbReference type="Pfam" id="PF15418">
    <property type="entry name" value="DUF4625"/>
    <property type="match status" value="1"/>
</dbReference>
<dbReference type="EMBL" id="SAXA01000010">
    <property type="protein sequence ID" value="RXQ92196.1"/>
    <property type="molecule type" value="Genomic_DNA"/>
</dbReference>
<dbReference type="AlphaFoldDB" id="A0A4Q1JK27"/>
<evidence type="ECO:0000313" key="2">
    <source>
        <dbReference type="Proteomes" id="UP000289703"/>
    </source>
</evidence>
<accession>A0A4Q1JK27</accession>
<evidence type="ECO:0000313" key="1">
    <source>
        <dbReference type="EMBL" id="RXQ92196.1"/>
    </source>
</evidence>
<dbReference type="PROSITE" id="PS51257">
    <property type="entry name" value="PROKAR_LIPOPROTEIN"/>
    <property type="match status" value="1"/>
</dbReference>
<dbReference type="RefSeq" id="WP_129254852.1">
    <property type="nucleotide sequence ID" value="NZ_SAXA01000010.1"/>
</dbReference>
<keyword evidence="2" id="KW-1185">Reference proteome</keyword>
<sequence length="150" mass="16794">MEILKYIIVIIFAIVFIGCEDDEKNIDEIKPNIILYSPTRAATVTVGSVLNVRALISDNKELKDYVVEINYGGVKSTKNIEEFYFSSFIDTDAYGNALPELVKGAISYNLNFDIAVGYNTYLGDYNLTLTVIDQSGNLMEEVVQFSIVRP</sequence>
<gene>
    <name evidence="1" type="ORF">EO244_11645</name>
</gene>
<dbReference type="OrthoDB" id="1119594at2"/>
<protein>
    <submittedName>
        <fullName evidence="1">DUF4625 domain-containing protein</fullName>
    </submittedName>
</protein>
<dbReference type="Proteomes" id="UP000289703">
    <property type="component" value="Unassembled WGS sequence"/>
</dbReference>